<dbReference type="Proteomes" id="UP000188318">
    <property type="component" value="Unassembled WGS sequence"/>
</dbReference>
<name>A0A1R3RBM5_ASPC5</name>
<gene>
    <name evidence="1" type="ORF">ASPCADRAFT_210804</name>
</gene>
<reference evidence="2" key="1">
    <citation type="journal article" date="2017" name="Genome Biol.">
        <title>Comparative genomics reveals high biological diversity and specific adaptations in the industrially and medically important fungal genus Aspergillus.</title>
        <authorList>
            <person name="de Vries R.P."/>
            <person name="Riley R."/>
            <person name="Wiebenga A."/>
            <person name="Aguilar-Osorio G."/>
            <person name="Amillis S."/>
            <person name="Uchima C.A."/>
            <person name="Anderluh G."/>
            <person name="Asadollahi M."/>
            <person name="Askin M."/>
            <person name="Barry K."/>
            <person name="Battaglia E."/>
            <person name="Bayram O."/>
            <person name="Benocci T."/>
            <person name="Braus-Stromeyer S.A."/>
            <person name="Caldana C."/>
            <person name="Canovas D."/>
            <person name="Cerqueira G.C."/>
            <person name="Chen F."/>
            <person name="Chen W."/>
            <person name="Choi C."/>
            <person name="Clum A."/>
            <person name="Dos Santos R.A."/>
            <person name="Damasio A.R."/>
            <person name="Diallinas G."/>
            <person name="Emri T."/>
            <person name="Fekete E."/>
            <person name="Flipphi M."/>
            <person name="Freyberg S."/>
            <person name="Gallo A."/>
            <person name="Gournas C."/>
            <person name="Habgood R."/>
            <person name="Hainaut M."/>
            <person name="Harispe M.L."/>
            <person name="Henrissat B."/>
            <person name="Hilden K.S."/>
            <person name="Hope R."/>
            <person name="Hossain A."/>
            <person name="Karabika E."/>
            <person name="Karaffa L."/>
            <person name="Karanyi Z."/>
            <person name="Krasevec N."/>
            <person name="Kuo A."/>
            <person name="Kusch H."/>
            <person name="LaButti K."/>
            <person name="Lagendijk E.L."/>
            <person name="Lapidus A."/>
            <person name="Levasseur A."/>
            <person name="Lindquist E."/>
            <person name="Lipzen A."/>
            <person name="Logrieco A.F."/>
            <person name="MacCabe A."/>
            <person name="Maekelae M.R."/>
            <person name="Malavazi I."/>
            <person name="Melin P."/>
            <person name="Meyer V."/>
            <person name="Mielnichuk N."/>
            <person name="Miskei M."/>
            <person name="Molnar A.P."/>
            <person name="Mule G."/>
            <person name="Ngan C.Y."/>
            <person name="Orejas M."/>
            <person name="Orosz E."/>
            <person name="Ouedraogo J.P."/>
            <person name="Overkamp K.M."/>
            <person name="Park H.-S."/>
            <person name="Perrone G."/>
            <person name="Piumi F."/>
            <person name="Punt P.J."/>
            <person name="Ram A.F."/>
            <person name="Ramon A."/>
            <person name="Rauscher S."/>
            <person name="Record E."/>
            <person name="Riano-Pachon D.M."/>
            <person name="Robert V."/>
            <person name="Roehrig J."/>
            <person name="Ruller R."/>
            <person name="Salamov A."/>
            <person name="Salih N.S."/>
            <person name="Samson R.A."/>
            <person name="Sandor E."/>
            <person name="Sanguinetti M."/>
            <person name="Schuetze T."/>
            <person name="Sepcic K."/>
            <person name="Shelest E."/>
            <person name="Sherlock G."/>
            <person name="Sophianopoulou V."/>
            <person name="Squina F.M."/>
            <person name="Sun H."/>
            <person name="Susca A."/>
            <person name="Todd R.B."/>
            <person name="Tsang A."/>
            <person name="Unkles S.E."/>
            <person name="van de Wiele N."/>
            <person name="van Rossen-Uffink D."/>
            <person name="Oliveira J.V."/>
            <person name="Vesth T.C."/>
            <person name="Visser J."/>
            <person name="Yu J.-H."/>
            <person name="Zhou M."/>
            <person name="Andersen M.R."/>
            <person name="Archer D.B."/>
            <person name="Baker S.E."/>
            <person name="Benoit I."/>
            <person name="Brakhage A.A."/>
            <person name="Braus G.H."/>
            <person name="Fischer R."/>
            <person name="Frisvad J.C."/>
            <person name="Goldman G.H."/>
            <person name="Houbraken J."/>
            <person name="Oakley B."/>
            <person name="Pocsi I."/>
            <person name="Scazzocchio C."/>
            <person name="Seiboth B."/>
            <person name="vanKuyk P.A."/>
            <person name="Wortman J."/>
            <person name="Dyer P.S."/>
            <person name="Grigoriev I.V."/>
        </authorList>
    </citation>
    <scope>NUCLEOTIDE SEQUENCE [LARGE SCALE GENOMIC DNA]</scope>
    <source>
        <strain evidence="2">ITEM 5010</strain>
    </source>
</reference>
<evidence type="ECO:0000313" key="2">
    <source>
        <dbReference type="Proteomes" id="UP000188318"/>
    </source>
</evidence>
<dbReference type="AlphaFoldDB" id="A0A1R3RBM5"/>
<protein>
    <submittedName>
        <fullName evidence="1">Uncharacterized protein</fullName>
    </submittedName>
</protein>
<dbReference type="VEuPathDB" id="FungiDB:ASPCADRAFT_210804"/>
<proteinExistence type="predicted"/>
<keyword evidence="2" id="KW-1185">Reference proteome</keyword>
<dbReference type="EMBL" id="KV907509">
    <property type="protein sequence ID" value="OOF91891.1"/>
    <property type="molecule type" value="Genomic_DNA"/>
</dbReference>
<organism evidence="1 2">
    <name type="scientific">Aspergillus carbonarius (strain ITEM 5010)</name>
    <dbReference type="NCBI Taxonomy" id="602072"/>
    <lineage>
        <taxon>Eukaryota</taxon>
        <taxon>Fungi</taxon>
        <taxon>Dikarya</taxon>
        <taxon>Ascomycota</taxon>
        <taxon>Pezizomycotina</taxon>
        <taxon>Eurotiomycetes</taxon>
        <taxon>Eurotiomycetidae</taxon>
        <taxon>Eurotiales</taxon>
        <taxon>Aspergillaceae</taxon>
        <taxon>Aspergillus</taxon>
        <taxon>Aspergillus subgen. Circumdati</taxon>
    </lineage>
</organism>
<evidence type="ECO:0000313" key="1">
    <source>
        <dbReference type="EMBL" id="OOF91891.1"/>
    </source>
</evidence>
<sequence length="64" mass="7060">MGGLPKALHGGSTRSQATLTWHIDDSINCPYFNGGWNMKAALDNPVALVDSWKHIFVMGFSWPN</sequence>
<accession>A0A1R3RBM5</accession>